<keyword evidence="1" id="KW-1133">Transmembrane helix</keyword>
<comment type="caution">
    <text evidence="2">The sequence shown here is derived from an EMBL/GenBank/DDBJ whole genome shotgun (WGS) entry which is preliminary data.</text>
</comment>
<evidence type="ECO:0000313" key="2">
    <source>
        <dbReference type="EMBL" id="GCE25621.1"/>
    </source>
</evidence>
<accession>A0A402B2P5</accession>
<protein>
    <recommendedName>
        <fullName evidence="4">CvpA family protein</fullName>
    </recommendedName>
</protein>
<name>A0A402B2P5_9CHLR</name>
<sequence>MVIFLLALIATLIVMACLTIGRLGFGRKEPFKARSFGRWFLGYFIFNYVFCLLILYFSRPALTGPFWGWQWVLWPLLISSVLNLFAIAGGARGALEMGVNISQGQTYTPPANAAGVSRRSIAAGIFGLVVVAVLGIAATLLINIFTTWFDGNAKALAAIPHVVNQSTSDLPQTDAKHIVLVSQSIATYKGQQILGSTGQNLGSAYQFDPESYNLQSINHHLYYVAELSYNNFFVNLSNPVTPGFVMVDAEDPQQPPQLHTEEKSNIRYLPGAIFNQDLLRHVYLSGYTYGRLVDPTLELDDSLHPYWTISLMQPSRGYTGDTLAKVLLVDAHTGDIKEYNPQNVPAWVDRVMPAETVSQYLDWWGLYHAAPWFNPSGLGQQAPSGTPELLYNNVDQPVWLIAMTSASANDNSSTGVFLFDTHKNEATLYSKSSGLGIGDNVAKTFQSTRANIRGYGVASVQLYQIYNTPTWVAIYAQTTSSGDIFQAVGLVDARELNGNNVQFDPDLNSGLRDYQQWLTSQASNGNPGGTVNNQPQTATGKVQRISSVQQGTSTIYYLQVAGQPYIFTANLSLSPKLPLVQTGDTVTITYTSGSGNVINLKSFDDTSINLGANGVTPTPTATATPKAKK</sequence>
<dbReference type="OrthoDB" id="3169575at2"/>
<evidence type="ECO:0008006" key="4">
    <source>
        <dbReference type="Google" id="ProtNLM"/>
    </source>
</evidence>
<evidence type="ECO:0000313" key="3">
    <source>
        <dbReference type="Proteomes" id="UP000287171"/>
    </source>
</evidence>
<evidence type="ECO:0000256" key="1">
    <source>
        <dbReference type="SAM" id="Phobius"/>
    </source>
</evidence>
<dbReference type="Proteomes" id="UP000287171">
    <property type="component" value="Unassembled WGS sequence"/>
</dbReference>
<feature type="transmembrane region" description="Helical" evidence="1">
    <location>
        <begin position="6"/>
        <end position="25"/>
    </location>
</feature>
<feature type="transmembrane region" description="Helical" evidence="1">
    <location>
        <begin position="37"/>
        <end position="57"/>
    </location>
</feature>
<keyword evidence="1" id="KW-0472">Membrane</keyword>
<dbReference type="AlphaFoldDB" id="A0A402B2P5"/>
<keyword evidence="1" id="KW-0812">Transmembrane</keyword>
<proteinExistence type="predicted"/>
<reference evidence="3" key="1">
    <citation type="submission" date="2018-12" db="EMBL/GenBank/DDBJ databases">
        <title>Tengunoibacter tsumagoiensis gen. nov., sp. nov., Dictyobacter kobayashii sp. nov., D. alpinus sp. nov., and D. joshuensis sp. nov. and description of Dictyobacteraceae fam. nov. within the order Ktedonobacterales isolated from Tengu-no-mugimeshi.</title>
        <authorList>
            <person name="Wang C.M."/>
            <person name="Zheng Y."/>
            <person name="Sakai Y."/>
            <person name="Toyoda A."/>
            <person name="Minakuchi Y."/>
            <person name="Abe K."/>
            <person name="Yokota A."/>
            <person name="Yabe S."/>
        </authorList>
    </citation>
    <scope>NUCLEOTIDE SEQUENCE [LARGE SCALE GENOMIC DNA]</scope>
    <source>
        <strain evidence="3">Uno16</strain>
    </source>
</reference>
<organism evidence="2 3">
    <name type="scientific">Dictyobacter alpinus</name>
    <dbReference type="NCBI Taxonomy" id="2014873"/>
    <lineage>
        <taxon>Bacteria</taxon>
        <taxon>Bacillati</taxon>
        <taxon>Chloroflexota</taxon>
        <taxon>Ktedonobacteria</taxon>
        <taxon>Ktedonobacterales</taxon>
        <taxon>Dictyobacteraceae</taxon>
        <taxon>Dictyobacter</taxon>
    </lineage>
</organism>
<dbReference type="EMBL" id="BIFT01000001">
    <property type="protein sequence ID" value="GCE25621.1"/>
    <property type="molecule type" value="Genomic_DNA"/>
</dbReference>
<gene>
    <name evidence="2" type="ORF">KDA_11050</name>
</gene>
<keyword evidence="3" id="KW-1185">Reference proteome</keyword>
<dbReference type="RefSeq" id="WP_126626184.1">
    <property type="nucleotide sequence ID" value="NZ_BIFT01000001.1"/>
</dbReference>
<feature type="transmembrane region" description="Helical" evidence="1">
    <location>
        <begin position="69"/>
        <end position="88"/>
    </location>
</feature>
<feature type="transmembrane region" description="Helical" evidence="1">
    <location>
        <begin position="125"/>
        <end position="149"/>
    </location>
</feature>